<keyword evidence="2" id="KW-1185">Reference proteome</keyword>
<dbReference type="Proteomes" id="UP000035050">
    <property type="component" value="Chromosome"/>
</dbReference>
<accession>A0A192B1A7</accession>
<evidence type="ECO:0000313" key="2">
    <source>
        <dbReference type="Proteomes" id="UP000035050"/>
    </source>
</evidence>
<dbReference type="KEGG" id="pox:MB84_31005"/>
<dbReference type="AlphaFoldDB" id="A0A192B1A7"/>
<proteinExistence type="predicted"/>
<reference evidence="1" key="1">
    <citation type="submission" date="2016-06" db="EMBL/GenBank/DDBJ databases">
        <title>Pandoraea oxalativorans DSM 23570 Genome Sequencing.</title>
        <authorList>
            <person name="Ee R."/>
            <person name="Lim Y.-L."/>
            <person name="Yong D."/>
            <person name="Yin W.-F."/>
            <person name="Chan K.-G."/>
        </authorList>
    </citation>
    <scope>NUCLEOTIDE SEQUENCE</scope>
    <source>
        <strain evidence="1">DSM 23570</strain>
    </source>
</reference>
<protein>
    <submittedName>
        <fullName evidence="1">Uncharacterized protein</fullName>
    </submittedName>
</protein>
<sequence>MTALSPIFLKNSLTLIFATPSSIGLPLGDTSSVKTFSVAIVVDFASFSCLLRGKSVIASKKTPSVFEESGDEVLSFIRKSCVRSFERRSGNCIFIAFNVARSWVSSAFVGSSALAGDGNALNGTGTLVLLAVQVLIVPVSRLSPVWDIRVSEADISACVGFRGVLEWVFVSEVCGATAFGEEDAGEISIMNSLSSLGGISSCAPSLMNTFAFRSRSRPVFDAVSES</sequence>
<dbReference type="EMBL" id="CP011253">
    <property type="protein sequence ID" value="ANJ87080.1"/>
    <property type="molecule type" value="Genomic_DNA"/>
</dbReference>
<name>A0A192B1A7_9BURK</name>
<organism evidence="1 2">
    <name type="scientific">Pandoraea oxalativorans</name>
    <dbReference type="NCBI Taxonomy" id="573737"/>
    <lineage>
        <taxon>Bacteria</taxon>
        <taxon>Pseudomonadati</taxon>
        <taxon>Pseudomonadota</taxon>
        <taxon>Betaproteobacteria</taxon>
        <taxon>Burkholderiales</taxon>
        <taxon>Burkholderiaceae</taxon>
        <taxon>Pandoraea</taxon>
    </lineage>
</organism>
<evidence type="ECO:0000313" key="1">
    <source>
        <dbReference type="EMBL" id="ANJ87080.1"/>
    </source>
</evidence>
<gene>
    <name evidence="1" type="ORF">MB84_31005</name>
</gene>